<dbReference type="GO" id="GO:0032040">
    <property type="term" value="C:small-subunit processome"/>
    <property type="evidence" value="ECO:0007669"/>
    <property type="project" value="TreeGrafter"/>
</dbReference>
<evidence type="ECO:0000313" key="7">
    <source>
        <dbReference type="EMBL" id="KDQ53338.1"/>
    </source>
</evidence>
<gene>
    <name evidence="7" type="ORF">JAAARDRAFT_433296</name>
</gene>
<dbReference type="HOGENOM" id="CLU_015945_1_0_1"/>
<comment type="similarity">
    <text evidence="2">Belongs to the CBF/MAK21 family.</text>
</comment>
<name>A0A067PEJ9_9AGAM</name>
<dbReference type="GO" id="GO:0031965">
    <property type="term" value="C:nuclear membrane"/>
    <property type="evidence" value="ECO:0007669"/>
    <property type="project" value="UniProtKB-SubCell"/>
</dbReference>
<reference evidence="8" key="1">
    <citation type="journal article" date="2014" name="Proc. Natl. Acad. Sci. U.S.A.">
        <title>Extensive sampling of basidiomycete genomes demonstrates inadequacy of the white-rot/brown-rot paradigm for wood decay fungi.</title>
        <authorList>
            <person name="Riley R."/>
            <person name="Salamov A.A."/>
            <person name="Brown D.W."/>
            <person name="Nagy L.G."/>
            <person name="Floudas D."/>
            <person name="Held B.W."/>
            <person name="Levasseur A."/>
            <person name="Lombard V."/>
            <person name="Morin E."/>
            <person name="Otillar R."/>
            <person name="Lindquist E.A."/>
            <person name="Sun H."/>
            <person name="LaButti K.M."/>
            <person name="Schmutz J."/>
            <person name="Jabbour D."/>
            <person name="Luo H."/>
            <person name="Baker S.E."/>
            <person name="Pisabarro A.G."/>
            <person name="Walton J.D."/>
            <person name="Blanchette R.A."/>
            <person name="Henrissat B."/>
            <person name="Martin F."/>
            <person name="Cullen D."/>
            <person name="Hibbett D.S."/>
            <person name="Grigoriev I.V."/>
        </authorList>
    </citation>
    <scope>NUCLEOTIDE SEQUENCE [LARGE SCALE GENOMIC DNA]</scope>
    <source>
        <strain evidence="8">MUCL 33604</strain>
    </source>
</reference>
<comment type="subcellular location">
    <subcellularLocation>
        <location evidence="1">Nucleus membrane</location>
        <topology evidence="1">Multi-pass membrane protein</topology>
    </subcellularLocation>
</comment>
<dbReference type="PANTHER" id="PTHR12455">
    <property type="entry name" value="NUCLEOLAR COMPLEX PROTEIN 4"/>
    <property type="match status" value="1"/>
</dbReference>
<sequence>MPPSSLPPPAKKRKLARSTEASSASHVEDLENQVVAAVATNGSLNSLADLLDITLTSSEVETASKGIYALYRSFVTIISSGNLSFKGDENAKVVRAWIWEKLNGYVEYLGGLLKDTDKGLRTSSLQILFSLLKHLSTSLAKSSTPTQPQFHASHFKKIVHALLICPPSPRSHDQTVQVNDGKVEGDVRDMFVETWLSVYDDVRWFFLREAASLLGSTSIEAQKYSPLNLLSFLERLVTFPTEQGELNSWWIEELGTKPPKPKRSAQVEDEDEEEQKPDDSEAEDDWRKFFDEDTSGKDSSTTKKASPSARLHKLSIHQSLHSLPAHRAVFTRAWLVLLPRLSSGSAETRKAVSIRVLNLMHRGILPHLTRPILVMDWVSSCVDYGGVVGLLALNALFILMQEYNLDYPSFYTRLYAFLDRDVLHLKHRARFFRMTELFLSSTHLPATLLASFIKRLSRLSISAPPAAIIMLVPFTYNILKRHPALMAMIHRPEDMESDPFLPDEPNPNSTHAIDSSLWELYSHRNHYHSAVSTLVRLFEEAFTKPGYSMEDFLDHTYSTLFEAEVKMKMKKEPVVEADLKNPLFRARSNGETEQEIEVIGDVVNELWVFSQPIFL</sequence>
<evidence type="ECO:0000256" key="1">
    <source>
        <dbReference type="ARBA" id="ARBA00004232"/>
    </source>
</evidence>
<feature type="compositionally biased region" description="Acidic residues" evidence="5">
    <location>
        <begin position="267"/>
        <end position="284"/>
    </location>
</feature>
<evidence type="ECO:0000256" key="4">
    <source>
        <dbReference type="ARBA" id="ARBA00022989"/>
    </source>
</evidence>
<dbReference type="PANTHER" id="PTHR12455:SF0">
    <property type="entry name" value="NUCLEOLAR COMPLEX PROTEIN 4 HOMOLOG"/>
    <property type="match status" value="1"/>
</dbReference>
<dbReference type="Pfam" id="PF03914">
    <property type="entry name" value="CBF"/>
    <property type="match status" value="1"/>
</dbReference>
<protein>
    <recommendedName>
        <fullName evidence="6">CCAAT-binding factor domain-containing protein</fullName>
    </recommendedName>
</protein>
<dbReference type="InterPro" id="IPR005612">
    <property type="entry name" value="CCAAT-binding_factor"/>
</dbReference>
<evidence type="ECO:0000256" key="2">
    <source>
        <dbReference type="ARBA" id="ARBA00007797"/>
    </source>
</evidence>
<dbReference type="InParanoid" id="A0A067PEJ9"/>
<keyword evidence="4" id="KW-1133">Transmembrane helix</keyword>
<dbReference type="GO" id="GO:0030692">
    <property type="term" value="C:Noc4p-Nop14p complex"/>
    <property type="evidence" value="ECO:0007669"/>
    <property type="project" value="TreeGrafter"/>
</dbReference>
<dbReference type="InterPro" id="IPR016024">
    <property type="entry name" value="ARM-type_fold"/>
</dbReference>
<feature type="region of interest" description="Disordered" evidence="5">
    <location>
        <begin position="257"/>
        <end position="286"/>
    </location>
</feature>
<dbReference type="STRING" id="933084.A0A067PEJ9"/>
<keyword evidence="4" id="KW-0472">Membrane</keyword>
<dbReference type="FunCoup" id="A0A067PEJ9">
    <property type="interactions" value="453"/>
</dbReference>
<keyword evidence="8" id="KW-1185">Reference proteome</keyword>
<proteinExistence type="inferred from homology"/>
<accession>A0A067PEJ9</accession>
<evidence type="ECO:0000259" key="6">
    <source>
        <dbReference type="Pfam" id="PF03914"/>
    </source>
</evidence>
<keyword evidence="3" id="KW-0812">Transmembrane</keyword>
<organism evidence="7 8">
    <name type="scientific">Jaapia argillacea MUCL 33604</name>
    <dbReference type="NCBI Taxonomy" id="933084"/>
    <lineage>
        <taxon>Eukaryota</taxon>
        <taxon>Fungi</taxon>
        <taxon>Dikarya</taxon>
        <taxon>Basidiomycota</taxon>
        <taxon>Agaricomycotina</taxon>
        <taxon>Agaricomycetes</taxon>
        <taxon>Agaricomycetidae</taxon>
        <taxon>Jaapiales</taxon>
        <taxon>Jaapiaceae</taxon>
        <taxon>Jaapia</taxon>
    </lineage>
</organism>
<dbReference type="SUPFAM" id="SSF48371">
    <property type="entry name" value="ARM repeat"/>
    <property type="match status" value="1"/>
</dbReference>
<feature type="domain" description="CCAAT-binding factor" evidence="6">
    <location>
        <begin position="390"/>
        <end position="534"/>
    </location>
</feature>
<dbReference type="GO" id="GO:0042254">
    <property type="term" value="P:ribosome biogenesis"/>
    <property type="evidence" value="ECO:0007669"/>
    <property type="project" value="InterPro"/>
</dbReference>
<dbReference type="OrthoDB" id="10263185at2759"/>
<dbReference type="EMBL" id="KL197734">
    <property type="protein sequence ID" value="KDQ53338.1"/>
    <property type="molecule type" value="Genomic_DNA"/>
</dbReference>
<evidence type="ECO:0000256" key="3">
    <source>
        <dbReference type="ARBA" id="ARBA00022692"/>
    </source>
</evidence>
<dbReference type="InterPro" id="IPR027193">
    <property type="entry name" value="Noc4"/>
</dbReference>
<feature type="region of interest" description="Disordered" evidence="5">
    <location>
        <begin position="1"/>
        <end position="25"/>
    </location>
</feature>
<evidence type="ECO:0000256" key="5">
    <source>
        <dbReference type="SAM" id="MobiDB-lite"/>
    </source>
</evidence>
<dbReference type="AlphaFoldDB" id="A0A067PEJ9"/>
<evidence type="ECO:0000313" key="8">
    <source>
        <dbReference type="Proteomes" id="UP000027265"/>
    </source>
</evidence>
<dbReference type="Proteomes" id="UP000027265">
    <property type="component" value="Unassembled WGS sequence"/>
</dbReference>